<dbReference type="Pfam" id="PF04117">
    <property type="entry name" value="Mpv17_PMP22"/>
    <property type="match status" value="1"/>
</dbReference>
<dbReference type="AlphaFoldDB" id="A0AB34IH51"/>
<feature type="chain" id="PRO_5044308719" description="Peroxisomal membrane protein MPV17" evidence="7">
    <location>
        <begin position="22"/>
        <end position="253"/>
    </location>
</feature>
<organism evidence="8 9">
    <name type="scientific">Prymnesium parvum</name>
    <name type="common">Toxic golden alga</name>
    <dbReference type="NCBI Taxonomy" id="97485"/>
    <lineage>
        <taxon>Eukaryota</taxon>
        <taxon>Haptista</taxon>
        <taxon>Haptophyta</taxon>
        <taxon>Prymnesiophyceae</taxon>
        <taxon>Prymnesiales</taxon>
        <taxon>Prymnesiaceae</taxon>
        <taxon>Prymnesium</taxon>
    </lineage>
</organism>
<reference evidence="8 9" key="1">
    <citation type="journal article" date="2024" name="Science">
        <title>Giant polyketide synthase enzymes in the biosynthesis of giant marine polyether toxins.</title>
        <authorList>
            <person name="Fallon T.R."/>
            <person name="Shende V.V."/>
            <person name="Wierzbicki I.H."/>
            <person name="Pendleton A.L."/>
            <person name="Watervoot N.F."/>
            <person name="Auber R.P."/>
            <person name="Gonzalez D.J."/>
            <person name="Wisecaver J.H."/>
            <person name="Moore B.S."/>
        </authorList>
    </citation>
    <scope>NUCLEOTIDE SEQUENCE [LARGE SCALE GENOMIC DNA]</scope>
    <source>
        <strain evidence="8 9">12B1</strain>
    </source>
</reference>
<evidence type="ECO:0000256" key="5">
    <source>
        <dbReference type="ARBA" id="ARBA00023136"/>
    </source>
</evidence>
<evidence type="ECO:0000256" key="7">
    <source>
        <dbReference type="SAM" id="SignalP"/>
    </source>
</evidence>
<keyword evidence="9" id="KW-1185">Reference proteome</keyword>
<feature type="signal peptide" evidence="7">
    <location>
        <begin position="1"/>
        <end position="21"/>
    </location>
</feature>
<gene>
    <name evidence="8" type="ORF">AB1Y20_014254</name>
</gene>
<comment type="subcellular location">
    <subcellularLocation>
        <location evidence="1">Membrane</location>
        <topology evidence="1">Multi-pass membrane protein</topology>
    </subcellularLocation>
</comment>
<evidence type="ECO:0000256" key="1">
    <source>
        <dbReference type="ARBA" id="ARBA00004141"/>
    </source>
</evidence>
<comment type="caution">
    <text evidence="8">The sequence shown here is derived from an EMBL/GenBank/DDBJ whole genome shotgun (WGS) entry which is preliminary data.</text>
</comment>
<proteinExistence type="inferred from homology"/>
<evidence type="ECO:0000256" key="4">
    <source>
        <dbReference type="ARBA" id="ARBA00022989"/>
    </source>
</evidence>
<evidence type="ECO:0000313" key="8">
    <source>
        <dbReference type="EMBL" id="KAL1496653.1"/>
    </source>
</evidence>
<keyword evidence="4" id="KW-1133">Transmembrane helix</keyword>
<name>A0AB34IH51_PRYPA</name>
<dbReference type="PANTHER" id="PTHR11266">
    <property type="entry name" value="PEROXISOMAL MEMBRANE PROTEIN 2, PXMP2 MPV17"/>
    <property type="match status" value="1"/>
</dbReference>
<comment type="similarity">
    <text evidence="2 6">Belongs to the peroxisomal membrane protein PXMP2/4 family.</text>
</comment>
<accession>A0AB34IH51</accession>
<sequence>MLPSLRLRCCSLVALLPAARALSFTPLDPALAMAAPSSALHLYTAALQDSPLATKVATAATLAILGDALAQRRDGRPYNLPRAASFVLFDAAYRGGFQHLAFPLIIDLCRGDALRSLLSLEPSLAAAVECTAFNQLLVVPIVYYPLFFSITGAVQGLTLRESFQRAQRSFVELTLRNWWFWIPAQFIQFAFVSIEWQVPYTCAMGLVWNVILSAAAGSARDALPIGKAAPIAAPPVGKGGSRHALGACKDKVR</sequence>
<dbReference type="Proteomes" id="UP001515480">
    <property type="component" value="Unassembled WGS sequence"/>
</dbReference>
<evidence type="ECO:0000256" key="6">
    <source>
        <dbReference type="RuleBase" id="RU363053"/>
    </source>
</evidence>
<dbReference type="GO" id="GO:0016020">
    <property type="term" value="C:membrane"/>
    <property type="evidence" value="ECO:0007669"/>
    <property type="project" value="UniProtKB-SubCell"/>
</dbReference>
<keyword evidence="7" id="KW-0732">Signal</keyword>
<keyword evidence="3" id="KW-0812">Transmembrane</keyword>
<dbReference type="GO" id="GO:0005737">
    <property type="term" value="C:cytoplasm"/>
    <property type="evidence" value="ECO:0007669"/>
    <property type="project" value="TreeGrafter"/>
</dbReference>
<protein>
    <recommendedName>
        <fullName evidence="10">Peroxisomal membrane protein MPV17</fullName>
    </recommendedName>
</protein>
<dbReference type="PANTHER" id="PTHR11266:SF17">
    <property type="entry name" value="PROTEIN MPV17"/>
    <property type="match status" value="1"/>
</dbReference>
<keyword evidence="5" id="KW-0472">Membrane</keyword>
<dbReference type="InterPro" id="IPR007248">
    <property type="entry name" value="Mpv17_PMP22"/>
</dbReference>
<evidence type="ECO:0000313" key="9">
    <source>
        <dbReference type="Proteomes" id="UP001515480"/>
    </source>
</evidence>
<evidence type="ECO:0000256" key="2">
    <source>
        <dbReference type="ARBA" id="ARBA00006824"/>
    </source>
</evidence>
<evidence type="ECO:0000256" key="3">
    <source>
        <dbReference type="ARBA" id="ARBA00022692"/>
    </source>
</evidence>
<evidence type="ECO:0008006" key="10">
    <source>
        <dbReference type="Google" id="ProtNLM"/>
    </source>
</evidence>
<dbReference type="EMBL" id="JBGBPQ010000028">
    <property type="protein sequence ID" value="KAL1496653.1"/>
    <property type="molecule type" value="Genomic_DNA"/>
</dbReference>